<dbReference type="Proteomes" id="UP000278807">
    <property type="component" value="Unassembled WGS sequence"/>
</dbReference>
<protein>
    <submittedName>
        <fullName evidence="4">Alpha-and gamma-adaptin-binding protein p34</fullName>
    </submittedName>
</protein>
<sequence>MSSFALIIDASANDVVEAVYKGLTKTSKNQSSIDIDCKYYTASVQLKVISSLESISSTGDAECFIICFDPDKPESLKLTYEWLEIDKDEKIPVRLLVCETLPDNSIRTEIFKLAISNHFEVIQLAPPPDDIEEDEEFGVDRILSAMTAHEWSSLILTDSRKEPQKTISHDEPDSLCSNINEGEGQESENEEFDDEAFNELFPKLMEARSKAASLDFDKRRKMAERMAVRFWKAMKLDEDEIEGLSDGDDV</sequence>
<dbReference type="Pfam" id="PF10199">
    <property type="entry name" value="Adaptin_binding"/>
    <property type="match status" value="1"/>
</dbReference>
<accession>A0A158QHF4</accession>
<dbReference type="InterPro" id="IPR019341">
    <property type="entry name" value="Alpha/Gamma-adaptin-bd_p34"/>
</dbReference>
<proteinExistence type="predicted"/>
<feature type="region of interest" description="Disordered" evidence="1">
    <location>
        <begin position="160"/>
        <end position="193"/>
    </location>
</feature>
<dbReference type="Gene3D" id="3.40.50.11960">
    <property type="match status" value="1"/>
</dbReference>
<dbReference type="PANTHER" id="PTHR14659">
    <property type="entry name" value="ALPHA- AND GAMMA-ADAPTIN-BINDING PROTEIN P34"/>
    <property type="match status" value="1"/>
</dbReference>
<evidence type="ECO:0000313" key="2">
    <source>
        <dbReference type="EMBL" id="VDO03176.1"/>
    </source>
</evidence>
<dbReference type="WBParaSite" id="HNAJ_0000732001-mRNA-1">
    <property type="protein sequence ID" value="HNAJ_0000732001-mRNA-1"/>
    <property type="gene ID" value="HNAJ_0000732001"/>
</dbReference>
<evidence type="ECO:0000313" key="3">
    <source>
        <dbReference type="Proteomes" id="UP000278807"/>
    </source>
</evidence>
<feature type="compositionally biased region" description="Basic and acidic residues" evidence="1">
    <location>
        <begin position="160"/>
        <end position="172"/>
    </location>
</feature>
<keyword evidence="3" id="KW-1185">Reference proteome</keyword>
<dbReference type="EMBL" id="UZAE01012033">
    <property type="protein sequence ID" value="VDO03176.1"/>
    <property type="molecule type" value="Genomic_DNA"/>
</dbReference>
<dbReference type="STRING" id="102285.A0A158QHF4"/>
<gene>
    <name evidence="2" type="ORF">HNAJ_LOCUS7316</name>
</gene>
<evidence type="ECO:0000313" key="4">
    <source>
        <dbReference type="WBParaSite" id="HNAJ_0000732001-mRNA-1"/>
    </source>
</evidence>
<dbReference type="PANTHER" id="PTHR14659:SF1">
    <property type="entry name" value="ALPHA- AND GAMMA-ADAPTIN-BINDING PROTEIN P34"/>
    <property type="match status" value="1"/>
</dbReference>
<dbReference type="AlphaFoldDB" id="A0A158QHF4"/>
<reference evidence="2 3" key="2">
    <citation type="submission" date="2018-11" db="EMBL/GenBank/DDBJ databases">
        <authorList>
            <consortium name="Pathogen Informatics"/>
        </authorList>
    </citation>
    <scope>NUCLEOTIDE SEQUENCE [LARGE SCALE GENOMIC DNA]</scope>
</reference>
<evidence type="ECO:0000256" key="1">
    <source>
        <dbReference type="SAM" id="MobiDB-lite"/>
    </source>
</evidence>
<organism evidence="4">
    <name type="scientific">Rodentolepis nana</name>
    <name type="common">Dwarf tapeworm</name>
    <name type="synonym">Hymenolepis nana</name>
    <dbReference type="NCBI Taxonomy" id="102285"/>
    <lineage>
        <taxon>Eukaryota</taxon>
        <taxon>Metazoa</taxon>
        <taxon>Spiralia</taxon>
        <taxon>Lophotrochozoa</taxon>
        <taxon>Platyhelminthes</taxon>
        <taxon>Cestoda</taxon>
        <taxon>Eucestoda</taxon>
        <taxon>Cyclophyllidea</taxon>
        <taxon>Hymenolepididae</taxon>
        <taxon>Rodentolepis</taxon>
    </lineage>
</organism>
<feature type="compositionally biased region" description="Acidic residues" evidence="1">
    <location>
        <begin position="183"/>
        <end position="193"/>
    </location>
</feature>
<reference evidence="4" key="1">
    <citation type="submission" date="2016-04" db="UniProtKB">
        <authorList>
            <consortium name="WormBaseParasite"/>
        </authorList>
    </citation>
    <scope>IDENTIFICATION</scope>
</reference>
<dbReference type="OrthoDB" id="1741717at2759"/>
<name>A0A158QHF4_RODNA</name>